<organism evidence="2 3">
    <name type="scientific">Belnapia rosea</name>
    <dbReference type="NCBI Taxonomy" id="938405"/>
    <lineage>
        <taxon>Bacteria</taxon>
        <taxon>Pseudomonadati</taxon>
        <taxon>Pseudomonadota</taxon>
        <taxon>Alphaproteobacteria</taxon>
        <taxon>Acetobacterales</taxon>
        <taxon>Roseomonadaceae</taxon>
        <taxon>Belnapia</taxon>
    </lineage>
</organism>
<protein>
    <submittedName>
        <fullName evidence="2">Winged helix-turn helix</fullName>
    </submittedName>
</protein>
<dbReference type="InterPro" id="IPR047655">
    <property type="entry name" value="Transpos_IS630-like"/>
</dbReference>
<dbReference type="RefSeq" id="WP_090570142.1">
    <property type="nucleotide sequence ID" value="NZ_FMXZ01000024.1"/>
</dbReference>
<dbReference type="InterPro" id="IPR009057">
    <property type="entry name" value="Homeodomain-like_sf"/>
</dbReference>
<dbReference type="InterPro" id="IPR012337">
    <property type="entry name" value="RNaseH-like_sf"/>
</dbReference>
<reference evidence="2 3" key="1">
    <citation type="submission" date="2016-10" db="EMBL/GenBank/DDBJ databases">
        <authorList>
            <person name="de Groot N.N."/>
        </authorList>
    </citation>
    <scope>NUCLEOTIDE SEQUENCE [LARGE SCALE GENOMIC DNA]</scope>
    <source>
        <strain evidence="2 3">CPCC 100156</strain>
    </source>
</reference>
<dbReference type="Pfam" id="PF13565">
    <property type="entry name" value="HTH_32"/>
    <property type="match status" value="1"/>
</dbReference>
<dbReference type="SUPFAM" id="SSF46689">
    <property type="entry name" value="Homeodomain-like"/>
    <property type="match status" value="1"/>
</dbReference>
<dbReference type="PANTHER" id="PTHR30347:SF1">
    <property type="entry name" value="MECHANOSENSITIVE CHANNEL MSCK"/>
    <property type="match status" value="1"/>
</dbReference>
<dbReference type="InterPro" id="IPR038717">
    <property type="entry name" value="Tc1-like_DDE_dom"/>
</dbReference>
<dbReference type="InterPro" id="IPR036397">
    <property type="entry name" value="RNaseH_sf"/>
</dbReference>
<feature type="domain" description="Tc1-like transposase DDE" evidence="1">
    <location>
        <begin position="173"/>
        <end position="318"/>
    </location>
</feature>
<dbReference type="Pfam" id="PF13358">
    <property type="entry name" value="DDE_3"/>
    <property type="match status" value="1"/>
</dbReference>
<dbReference type="SUPFAM" id="SSF53098">
    <property type="entry name" value="Ribonuclease H-like"/>
    <property type="match status" value="1"/>
</dbReference>
<dbReference type="Gene3D" id="3.30.420.10">
    <property type="entry name" value="Ribonuclease H-like superfamily/Ribonuclease H"/>
    <property type="match status" value="1"/>
</dbReference>
<dbReference type="NCBIfam" id="NF033545">
    <property type="entry name" value="transpos_IS630"/>
    <property type="match status" value="1"/>
</dbReference>
<sequence length="371" mass="41511">MATPRAVRIELSEAERAELETRLRRRKVARGDAVRAEIVLLAADGLSNLAIVERLGVARMTVATWRRRFAELRLDGLADEPRPGAPRTVSDEKVAAVVTATLETLPAGRTHWSSRGMARAAGLAPSTVQRIWKAFSLQPHRVETFKLSTDPLFVEKVRDIVGLYLSPPERALVLCVDEKSQIQALDRTQPLLPLRPGQVERRTHDYKRCGTTSLFAALDVKAGTVIGTCMPRHRAAEFRRFLDTVEARVPADLDIHVIMDNAASHKTKLVRGWFAKRPRWHVHYTPTSASWINQVERFFALLTDDAIRRGAHRSTAELEAAIKAYIEAHNAEPKPFTWMKNADDILAAVQRFCQRTIAVQAKCLGTSESGH</sequence>
<evidence type="ECO:0000313" key="2">
    <source>
        <dbReference type="EMBL" id="SDE17378.1"/>
    </source>
</evidence>
<dbReference type="GO" id="GO:0003676">
    <property type="term" value="F:nucleic acid binding"/>
    <property type="evidence" value="ECO:0007669"/>
    <property type="project" value="InterPro"/>
</dbReference>
<accession>A0A1G7AR76</accession>
<dbReference type="EMBL" id="FMZX01000021">
    <property type="protein sequence ID" value="SDE17378.1"/>
    <property type="molecule type" value="Genomic_DNA"/>
</dbReference>
<dbReference type="OrthoDB" id="2375382at2"/>
<gene>
    <name evidence="2" type="ORF">SAMN04487779_102111</name>
</gene>
<evidence type="ECO:0000259" key="1">
    <source>
        <dbReference type="Pfam" id="PF13358"/>
    </source>
</evidence>
<keyword evidence="3" id="KW-1185">Reference proteome</keyword>
<dbReference type="InterPro" id="IPR052702">
    <property type="entry name" value="MscS-like_channel"/>
</dbReference>
<evidence type="ECO:0000313" key="3">
    <source>
        <dbReference type="Proteomes" id="UP000198925"/>
    </source>
</evidence>
<dbReference type="Proteomes" id="UP000198925">
    <property type="component" value="Unassembled WGS sequence"/>
</dbReference>
<proteinExistence type="predicted"/>
<dbReference type="PANTHER" id="PTHR30347">
    <property type="entry name" value="POTASSIUM CHANNEL RELATED"/>
    <property type="match status" value="1"/>
</dbReference>
<name>A0A1G7AR76_9PROT</name>
<dbReference type="AlphaFoldDB" id="A0A1G7AR76"/>